<gene>
    <name evidence="10" type="primary">cbiN</name>
    <name evidence="11" type="ORF">HMPREF1650_09095</name>
</gene>
<dbReference type="PANTHER" id="PTHR38662:SF1">
    <property type="entry name" value="COBALT TRANSPORT PROTEIN CBIN"/>
    <property type="match status" value="1"/>
</dbReference>
<evidence type="ECO:0000256" key="4">
    <source>
        <dbReference type="ARBA" id="ARBA00022573"/>
    </source>
</evidence>
<evidence type="ECO:0000256" key="3">
    <source>
        <dbReference type="ARBA" id="ARBA00022475"/>
    </source>
</evidence>
<dbReference type="Proteomes" id="UP000029548">
    <property type="component" value="Unassembled WGS sequence"/>
</dbReference>
<evidence type="ECO:0000256" key="6">
    <source>
        <dbReference type="ARBA" id="ARBA00022989"/>
    </source>
</evidence>
<dbReference type="AlphaFoldDB" id="A0A095Y1F1"/>
<dbReference type="GO" id="GO:0009236">
    <property type="term" value="P:cobalamin biosynthetic process"/>
    <property type="evidence" value="ECO:0007669"/>
    <property type="project" value="UniProtKB-UniRule"/>
</dbReference>
<dbReference type="GO" id="GO:0015087">
    <property type="term" value="F:cobalt ion transmembrane transporter activity"/>
    <property type="evidence" value="ECO:0007669"/>
    <property type="project" value="UniProtKB-UniRule"/>
</dbReference>
<keyword evidence="5 10" id="KW-0812">Transmembrane</keyword>
<evidence type="ECO:0000313" key="11">
    <source>
        <dbReference type="EMBL" id="KGF16098.1"/>
    </source>
</evidence>
<keyword evidence="8 10" id="KW-0472">Membrane</keyword>
<comment type="subcellular location">
    <subcellularLocation>
        <location evidence="10">Cell membrane</location>
        <topology evidence="10">Multi-pass membrane protein</topology>
    </subcellularLocation>
</comment>
<accession>A0A095Y1F1</accession>
<feature type="transmembrane region" description="Helical" evidence="10">
    <location>
        <begin position="16"/>
        <end position="36"/>
    </location>
</feature>
<evidence type="ECO:0000256" key="9">
    <source>
        <dbReference type="ARBA" id="ARBA00023285"/>
    </source>
</evidence>
<sequence length="112" mass="11859">MTASNQTHTPPKRSGAGVTIGLIVLAIVIAVFPMFFNLGDPEEEPFGGADGAATELIEESNPDYEPWFEPVVDELPGEVESGLFALQAGLGAGVLGYALGFYRGRSKERESS</sequence>
<evidence type="ECO:0000256" key="10">
    <source>
        <dbReference type="HAMAP-Rule" id="MF_00330"/>
    </source>
</evidence>
<dbReference type="RefSeq" id="WP_035122747.1">
    <property type="nucleotide sequence ID" value="NZ_JRNE01000059.1"/>
</dbReference>
<evidence type="ECO:0000256" key="7">
    <source>
        <dbReference type="ARBA" id="ARBA00023065"/>
    </source>
</evidence>
<dbReference type="NCBIfam" id="NF002780">
    <property type="entry name" value="PRK02898.1"/>
    <property type="match status" value="1"/>
</dbReference>
<organism evidence="11 12">
    <name type="scientific">Corynebacterium freneyi DNF00450</name>
    <dbReference type="NCBI Taxonomy" id="1287475"/>
    <lineage>
        <taxon>Bacteria</taxon>
        <taxon>Bacillati</taxon>
        <taxon>Actinomycetota</taxon>
        <taxon>Actinomycetes</taxon>
        <taxon>Mycobacteriales</taxon>
        <taxon>Corynebacteriaceae</taxon>
        <taxon>Corynebacterium</taxon>
    </lineage>
</organism>
<comment type="similarity">
    <text evidence="10">Belongs to the CbiN family.</text>
</comment>
<keyword evidence="3 10" id="KW-1003">Cell membrane</keyword>
<dbReference type="InterPro" id="IPR003705">
    <property type="entry name" value="CbiN"/>
</dbReference>
<feature type="transmembrane region" description="Helical" evidence="10">
    <location>
        <begin position="83"/>
        <end position="102"/>
    </location>
</feature>
<comment type="caution">
    <text evidence="11">The sequence shown here is derived from an EMBL/GenBank/DDBJ whole genome shotgun (WGS) entry which is preliminary data.</text>
</comment>
<reference evidence="11 12" key="1">
    <citation type="submission" date="2014-07" db="EMBL/GenBank/DDBJ databases">
        <authorList>
            <person name="McCorrison J."/>
            <person name="Sanka R."/>
            <person name="Torralba M."/>
            <person name="Gillis M."/>
            <person name="Haft D.H."/>
            <person name="Methe B."/>
            <person name="Sutton G."/>
            <person name="Nelson K.E."/>
        </authorList>
    </citation>
    <scope>NUCLEOTIDE SEQUENCE [LARGE SCALE GENOMIC DNA]</scope>
    <source>
        <strain evidence="11 12">DNF00450</strain>
    </source>
</reference>
<proteinExistence type="inferred from homology"/>
<dbReference type="eggNOG" id="COG1930">
    <property type="taxonomic scope" value="Bacteria"/>
</dbReference>
<protein>
    <recommendedName>
        <fullName evidence="10">Cobalt transport protein CbiN</fullName>
    </recommendedName>
    <alternativeName>
        <fullName evidence="10">Energy-coupling factor transporter probable substrate-capture protein CbiN</fullName>
        <shortName evidence="10">ECF transporter S component CbiN</shortName>
    </alternativeName>
</protein>
<evidence type="ECO:0000256" key="1">
    <source>
        <dbReference type="ARBA" id="ARBA00022426"/>
    </source>
</evidence>
<dbReference type="Pfam" id="PF02553">
    <property type="entry name" value="CbiN"/>
    <property type="match status" value="1"/>
</dbReference>
<keyword evidence="9 10" id="KW-0170">Cobalt</keyword>
<evidence type="ECO:0000256" key="5">
    <source>
        <dbReference type="ARBA" id="ARBA00022692"/>
    </source>
</evidence>
<keyword evidence="7 10" id="KW-0406">Ion transport</keyword>
<dbReference type="EMBL" id="JRNE01000059">
    <property type="protein sequence ID" value="KGF16098.1"/>
    <property type="molecule type" value="Genomic_DNA"/>
</dbReference>
<dbReference type="HAMAP" id="MF_00330">
    <property type="entry name" value="CbiN"/>
    <property type="match status" value="1"/>
</dbReference>
<comment type="subunit">
    <text evidence="10">Forms an energy-coupling factor (ECF) transporter complex composed of an ATP-binding protein (A component, CbiO), a transmembrane protein (T component, CbiQ) and 2 possible substrate-capture proteins (S components, CbiM and CbiN) of unknown stoichimetry.</text>
</comment>
<comment type="pathway">
    <text evidence="10">Cofactor biosynthesis; adenosylcobalamin biosynthesis.</text>
</comment>
<keyword evidence="4 10" id="KW-0169">Cobalamin biosynthesis</keyword>
<dbReference type="PANTHER" id="PTHR38662">
    <property type="entry name" value="COBALT TRANSPORT PROTEIN CBIN"/>
    <property type="match status" value="1"/>
</dbReference>
<comment type="function">
    <text evidence="10">Part of the energy-coupling factor (ECF) transporter complex CbiMNOQ involved in cobalt import.</text>
</comment>
<keyword evidence="2 10" id="KW-0813">Transport</keyword>
<evidence type="ECO:0000313" key="12">
    <source>
        <dbReference type="Proteomes" id="UP000029548"/>
    </source>
</evidence>
<keyword evidence="1 10" id="KW-0171">Cobalt transport</keyword>
<name>A0A095Y1F1_9CORY</name>
<dbReference type="UniPathway" id="UPA00148"/>
<dbReference type="GO" id="GO:0005886">
    <property type="term" value="C:plasma membrane"/>
    <property type="evidence" value="ECO:0007669"/>
    <property type="project" value="UniProtKB-SubCell"/>
</dbReference>
<evidence type="ECO:0000256" key="8">
    <source>
        <dbReference type="ARBA" id="ARBA00023136"/>
    </source>
</evidence>
<keyword evidence="6 10" id="KW-1133">Transmembrane helix</keyword>
<evidence type="ECO:0000256" key="2">
    <source>
        <dbReference type="ARBA" id="ARBA00022448"/>
    </source>
</evidence>